<dbReference type="AlphaFoldDB" id="A0A017SYG5"/>
<comment type="caution">
    <text evidence="1">The sequence shown here is derived from an EMBL/GenBank/DDBJ whole genome shotgun (WGS) entry which is preliminary data.</text>
</comment>
<dbReference type="Proteomes" id="UP000019678">
    <property type="component" value="Unassembled WGS sequence"/>
</dbReference>
<evidence type="ECO:0008006" key="3">
    <source>
        <dbReference type="Google" id="ProtNLM"/>
    </source>
</evidence>
<keyword evidence="2" id="KW-1185">Reference proteome</keyword>
<reference evidence="1 2" key="1">
    <citation type="submission" date="2013-05" db="EMBL/GenBank/DDBJ databases">
        <title>Genome assembly of Chondromyces apiculatus DSM 436.</title>
        <authorList>
            <person name="Sharma G."/>
            <person name="Khatri I."/>
            <person name="Kaur C."/>
            <person name="Mayilraj S."/>
            <person name="Subramanian S."/>
        </authorList>
    </citation>
    <scope>NUCLEOTIDE SEQUENCE [LARGE SCALE GENOMIC DNA]</scope>
    <source>
        <strain evidence="1 2">DSM 436</strain>
    </source>
</reference>
<dbReference type="STRING" id="1192034.CAP_7964"/>
<dbReference type="eggNOG" id="COG3540">
    <property type="taxonomic scope" value="Bacteria"/>
</dbReference>
<proteinExistence type="predicted"/>
<accession>A0A017SYG5</accession>
<dbReference type="PANTHER" id="PTHR37031:SF2">
    <property type="entry name" value="PHOD-LIKE PHOSPHATASE METALLOPHOSPHATASE DOMAIN-CONTAINING PROTEIN"/>
    <property type="match status" value="1"/>
</dbReference>
<evidence type="ECO:0000313" key="1">
    <source>
        <dbReference type="EMBL" id="EYF01645.1"/>
    </source>
</evidence>
<sequence length="453" mass="50400">MTLMLVPHEVTDDAATVWVGALGHAPLSSTSPSPPTPTLPTALSIDTDAPPVPLHGRWQRFEVEPGGPTLHYLRHTFTGLEPATDYRVTLHDDTASPLTARTRTLPRRLPHRGEPAFTVLLGSCYYLQGASSRALQTAIKRLPAERLPDLKILCGDQVYLDAPARAFLQPYPLGDQELRTRFFETYRRTWTDPGFASLLALGPNYFTPDDHELWNNAPNPCAFATNTWTERGRKQWMAHARALFDAFQAAPPLRIFDVGPLSFAVVDTRMHRAADRSRFVSEDTMKRLRAWIRALEGPGVLVLGQPLLDARAGLLGNVVDWHLADYAQMQDLVRAIAASQHSVVVLSGDVHFSRVTTVHLSPQVKVVEVISSPMSLVKPGYRQVASDPVWAIPVPGLSAPTMTLDHTFLPPSDHFKTLDFTAEGKSVEMTVRYWPIEESPVNPPRTLPPYRLW</sequence>
<dbReference type="PANTHER" id="PTHR37031">
    <property type="entry name" value="METALLOPHOSPHATASE BINDING DOMAIN PROTEIN"/>
    <property type="match status" value="1"/>
</dbReference>
<dbReference type="RefSeq" id="WP_044249032.1">
    <property type="nucleotide sequence ID" value="NZ_ASRX01000075.1"/>
</dbReference>
<evidence type="ECO:0000313" key="2">
    <source>
        <dbReference type="Proteomes" id="UP000019678"/>
    </source>
</evidence>
<name>A0A017SYG5_9BACT</name>
<dbReference type="Gene3D" id="3.60.21.70">
    <property type="entry name" value="PhoD-like phosphatase"/>
    <property type="match status" value="1"/>
</dbReference>
<dbReference type="EMBL" id="ASRX01000075">
    <property type="protein sequence ID" value="EYF01645.1"/>
    <property type="molecule type" value="Genomic_DNA"/>
</dbReference>
<gene>
    <name evidence="1" type="ORF">CAP_7964</name>
</gene>
<organism evidence="1 2">
    <name type="scientific">Chondromyces apiculatus DSM 436</name>
    <dbReference type="NCBI Taxonomy" id="1192034"/>
    <lineage>
        <taxon>Bacteria</taxon>
        <taxon>Pseudomonadati</taxon>
        <taxon>Myxococcota</taxon>
        <taxon>Polyangia</taxon>
        <taxon>Polyangiales</taxon>
        <taxon>Polyangiaceae</taxon>
        <taxon>Chondromyces</taxon>
    </lineage>
</organism>
<dbReference type="InterPro" id="IPR038607">
    <property type="entry name" value="PhoD-like_sf"/>
</dbReference>
<dbReference type="InterPro" id="IPR029052">
    <property type="entry name" value="Metallo-depent_PP-like"/>
</dbReference>
<protein>
    <recommendedName>
        <fullName evidence="3">Phosphodiesterase/alkaline phosphatase D</fullName>
    </recommendedName>
</protein>
<dbReference type="SUPFAM" id="SSF56300">
    <property type="entry name" value="Metallo-dependent phosphatases"/>
    <property type="match status" value="1"/>
</dbReference>